<dbReference type="GO" id="GO:0006633">
    <property type="term" value="P:fatty acid biosynthetic process"/>
    <property type="evidence" value="ECO:0007669"/>
    <property type="project" value="InterPro"/>
</dbReference>
<reference evidence="5" key="1">
    <citation type="submission" date="2023-07" db="EMBL/GenBank/DDBJ databases">
        <title>Genomic Encyclopedia of Type Strains, Phase IV (KMG-IV): sequencing the most valuable type-strain genomes for metagenomic binning, comparative biology and taxonomic classification.</title>
        <authorList>
            <person name="Goeker M."/>
        </authorList>
    </citation>
    <scope>NUCLEOTIDE SEQUENCE</scope>
    <source>
        <strain evidence="5">DSM 24202</strain>
    </source>
</reference>
<evidence type="ECO:0000313" key="5">
    <source>
        <dbReference type="EMBL" id="MDQ0289374.1"/>
    </source>
</evidence>
<organism evidence="5 6">
    <name type="scientific">Oligosphaera ethanolica</name>
    <dbReference type="NCBI Taxonomy" id="760260"/>
    <lineage>
        <taxon>Bacteria</taxon>
        <taxon>Pseudomonadati</taxon>
        <taxon>Lentisphaerota</taxon>
        <taxon>Oligosphaeria</taxon>
        <taxon>Oligosphaerales</taxon>
        <taxon>Oligosphaeraceae</taxon>
        <taxon>Oligosphaera</taxon>
    </lineage>
</organism>
<dbReference type="InterPro" id="IPR000794">
    <property type="entry name" value="Beta-ketoacyl_synthase"/>
</dbReference>
<dbReference type="InterPro" id="IPR014031">
    <property type="entry name" value="Ketoacyl_synth_C"/>
</dbReference>
<name>A0AAE4AMK0_9BACT</name>
<gene>
    <name evidence="5" type="ORF">J3R75_001481</name>
</gene>
<dbReference type="InterPro" id="IPR020841">
    <property type="entry name" value="PKS_Beta-ketoAc_synthase_dom"/>
</dbReference>
<dbReference type="GO" id="GO:0005829">
    <property type="term" value="C:cytosol"/>
    <property type="evidence" value="ECO:0007669"/>
    <property type="project" value="TreeGrafter"/>
</dbReference>
<evidence type="ECO:0000313" key="6">
    <source>
        <dbReference type="Proteomes" id="UP001238163"/>
    </source>
</evidence>
<dbReference type="EMBL" id="JAUSVL010000001">
    <property type="protein sequence ID" value="MDQ0289374.1"/>
    <property type="molecule type" value="Genomic_DNA"/>
</dbReference>
<dbReference type="EC" id="2.3.1.179" evidence="5"/>
<dbReference type="CDD" id="cd00834">
    <property type="entry name" value="KAS_I_II"/>
    <property type="match status" value="1"/>
</dbReference>
<proteinExistence type="inferred from homology"/>
<keyword evidence="2 3" id="KW-0808">Transferase</keyword>
<dbReference type="InterPro" id="IPR016039">
    <property type="entry name" value="Thiolase-like"/>
</dbReference>
<dbReference type="PROSITE" id="PS52004">
    <property type="entry name" value="KS3_2"/>
    <property type="match status" value="1"/>
</dbReference>
<accession>A0AAE4AMK0</accession>
<dbReference type="InterPro" id="IPR014030">
    <property type="entry name" value="Ketoacyl_synth_N"/>
</dbReference>
<keyword evidence="5" id="KW-0012">Acyltransferase</keyword>
<feature type="domain" description="Ketosynthase family 3 (KS3)" evidence="4">
    <location>
        <begin position="2"/>
        <end position="409"/>
    </location>
</feature>
<dbReference type="InterPro" id="IPR018201">
    <property type="entry name" value="Ketoacyl_synth_AS"/>
</dbReference>
<dbReference type="SMART" id="SM00825">
    <property type="entry name" value="PKS_KS"/>
    <property type="match status" value="1"/>
</dbReference>
<dbReference type="AlphaFoldDB" id="A0AAE4AMK0"/>
<evidence type="ECO:0000256" key="2">
    <source>
        <dbReference type="ARBA" id="ARBA00022679"/>
    </source>
</evidence>
<sequence length="414" mass="43228">MKRRIVVTGAGVTSSLGYTPAELYQSLLAGKSAVRLMPEWQGLVPVGSDHVSAAPVAISPEKSKSIKRHYRRSMGNAALFATLAAQQAVVESGLAAEILGNGRAGCIISSTIGSSSEVYESTKAVIEHRFNDLSACQFFRIVSHSSAFNVANFFGINGVQLSPCSACASSLQSIGLAYEQILAGRQELFLAGGSDEVTPIVLGSFRHLYALADSDELPPEELSRPFDARRCGLVCGEGAGILVVEEYEHARRRQAPVLAEIIGYATNCTGTQISQSDSASIEACMRLALADAQIAPDDVDYVSAHATSTVAGDREEAAAIRAVFGDRVPVSSVKGQLGHTLGASGGIETAAVLAMMRHGVILPNANLAAVAEDCAGLDLPAAPRQQPVRTVVKNCIAFGGVNATLIMRSAEAGA</sequence>
<dbReference type="PROSITE" id="PS00606">
    <property type="entry name" value="KS3_1"/>
    <property type="match status" value="1"/>
</dbReference>
<comment type="caution">
    <text evidence="5">The sequence shown here is derived from an EMBL/GenBank/DDBJ whole genome shotgun (WGS) entry which is preliminary data.</text>
</comment>
<evidence type="ECO:0000256" key="3">
    <source>
        <dbReference type="RuleBase" id="RU003694"/>
    </source>
</evidence>
<dbReference type="Proteomes" id="UP001238163">
    <property type="component" value="Unassembled WGS sequence"/>
</dbReference>
<dbReference type="RefSeq" id="WP_307260792.1">
    <property type="nucleotide sequence ID" value="NZ_JAUSVL010000001.1"/>
</dbReference>
<dbReference type="GO" id="GO:0004315">
    <property type="term" value="F:3-oxoacyl-[acyl-carrier-protein] synthase activity"/>
    <property type="evidence" value="ECO:0007669"/>
    <property type="project" value="UniProtKB-EC"/>
</dbReference>
<evidence type="ECO:0000256" key="1">
    <source>
        <dbReference type="ARBA" id="ARBA00008467"/>
    </source>
</evidence>
<dbReference type="PANTHER" id="PTHR11712">
    <property type="entry name" value="POLYKETIDE SYNTHASE-RELATED"/>
    <property type="match status" value="1"/>
</dbReference>
<dbReference type="PANTHER" id="PTHR11712:SF325">
    <property type="entry name" value="3-OXOACYL-(ACYL-CARRIER-PROTEIN) SYNTHASE II FABF"/>
    <property type="match status" value="1"/>
</dbReference>
<dbReference type="Pfam" id="PF02801">
    <property type="entry name" value="Ketoacyl-synt_C"/>
    <property type="match status" value="1"/>
</dbReference>
<protein>
    <submittedName>
        <fullName evidence="5">3-oxoacyl-[acyl-carrier-protein] synthase II</fullName>
        <ecNumber evidence="5">2.3.1.179</ecNumber>
    </submittedName>
</protein>
<dbReference type="SUPFAM" id="SSF53901">
    <property type="entry name" value="Thiolase-like"/>
    <property type="match status" value="2"/>
</dbReference>
<dbReference type="Pfam" id="PF00109">
    <property type="entry name" value="ketoacyl-synt"/>
    <property type="match status" value="1"/>
</dbReference>
<keyword evidence="6" id="KW-1185">Reference proteome</keyword>
<comment type="similarity">
    <text evidence="1 3">Belongs to the thiolase-like superfamily. Beta-ketoacyl-ACP synthases family.</text>
</comment>
<evidence type="ECO:0000259" key="4">
    <source>
        <dbReference type="PROSITE" id="PS52004"/>
    </source>
</evidence>
<dbReference type="Gene3D" id="3.40.47.10">
    <property type="match status" value="1"/>
</dbReference>